<evidence type="ECO:0000256" key="1">
    <source>
        <dbReference type="ARBA" id="ARBA00004383"/>
    </source>
</evidence>
<evidence type="ECO:0000256" key="9">
    <source>
        <dbReference type="SAM" id="Phobius"/>
    </source>
</evidence>
<gene>
    <name evidence="11" type="primary">emrA</name>
    <name evidence="11" type="ORF">Lqui_2472</name>
</gene>
<dbReference type="GO" id="GO:0005886">
    <property type="term" value="C:plasma membrane"/>
    <property type="evidence" value="ECO:0007669"/>
    <property type="project" value="UniProtKB-SubCell"/>
</dbReference>
<dbReference type="Gene3D" id="1.10.287.470">
    <property type="entry name" value="Helix hairpin bin"/>
    <property type="match status" value="1"/>
</dbReference>
<dbReference type="Gene3D" id="2.40.30.170">
    <property type="match status" value="1"/>
</dbReference>
<keyword evidence="7 9" id="KW-1133">Transmembrane helix</keyword>
<dbReference type="Pfam" id="PF25885">
    <property type="entry name" value="HH_EMRA"/>
    <property type="match status" value="1"/>
</dbReference>
<dbReference type="InterPro" id="IPR058633">
    <property type="entry name" value="EmrA/FarA_HH"/>
</dbReference>
<dbReference type="PANTHER" id="PTHR30386:SF19">
    <property type="entry name" value="MULTIDRUG EXPORT PROTEIN EMRA-RELATED"/>
    <property type="match status" value="1"/>
</dbReference>
<dbReference type="GO" id="GO:0015721">
    <property type="term" value="P:bile acid and bile salt transport"/>
    <property type="evidence" value="ECO:0007669"/>
    <property type="project" value="UniProtKB-ARBA"/>
</dbReference>
<dbReference type="Proteomes" id="UP000054618">
    <property type="component" value="Unassembled WGS sequence"/>
</dbReference>
<keyword evidence="4" id="KW-1003">Cell membrane</keyword>
<evidence type="ECO:0000313" key="12">
    <source>
        <dbReference type="Proteomes" id="UP000054618"/>
    </source>
</evidence>
<dbReference type="EMBL" id="LNYS01000022">
    <property type="protein sequence ID" value="KTD46547.1"/>
    <property type="molecule type" value="Genomic_DNA"/>
</dbReference>
<sequence length="404" mass="45104">MDKNDNPLSDIDPVPPAKARQRRLLIGLTGLFVLLGIVYLIYWWVDLRFFVYTDNAYVSGNIIPVTSQIAGNVMDVNVDNTELVKVNQPIIVLDPTDTWLALQAAKANLALTLRQTQQIYISDNGLQAIVKSRQSDLQKAEKDLKRREAVISLGGVSKEDLNHAREDYIAAQAALTTAQANWEANRSLTVNTTVIKHPQVLQAIATLRKAYLDYLRTSIRASASGIISKRSVQVGERISPGQVLMAIVPLEDIWVDANFKEKQLRDVRIGQPATVTADIYGSSVVYHGRVVGFSPGTGSAFALLPAQNATGNWIKVVQRLPVRIVLNPDEVRTHPLMIGLSMEVTIDTHKQKDKPMEVYKASYRTPIFDNMEKRAERLIRRIIQDNIVKPNQTEPVNHLSQSNE</sequence>
<feature type="transmembrane region" description="Helical" evidence="9">
    <location>
        <begin position="24"/>
        <end position="45"/>
    </location>
</feature>
<dbReference type="PATRIC" id="fig|45073.5.peg.2613"/>
<name>A0A0W0XQ72_9GAMM</name>
<accession>A0A0W0XQ72</accession>
<keyword evidence="8 9" id="KW-0472">Membrane</keyword>
<keyword evidence="6 9" id="KW-0812">Transmembrane</keyword>
<reference evidence="11 12" key="1">
    <citation type="submission" date="2015-11" db="EMBL/GenBank/DDBJ databases">
        <title>Genomic analysis of 38 Legionella species identifies large and diverse effector repertoires.</title>
        <authorList>
            <person name="Burstein D."/>
            <person name="Amaro F."/>
            <person name="Zusman T."/>
            <person name="Lifshitz Z."/>
            <person name="Cohen O."/>
            <person name="Gilbert J.A."/>
            <person name="Pupko T."/>
            <person name="Shuman H.A."/>
            <person name="Segal G."/>
        </authorList>
    </citation>
    <scope>NUCLEOTIDE SEQUENCE [LARGE SCALE GENOMIC DNA]</scope>
    <source>
        <strain evidence="11 12">CDC#1442-AUS-E</strain>
    </source>
</reference>
<evidence type="ECO:0000256" key="8">
    <source>
        <dbReference type="ARBA" id="ARBA00023136"/>
    </source>
</evidence>
<keyword evidence="12" id="KW-1185">Reference proteome</keyword>
<dbReference type="OrthoDB" id="9811754at2"/>
<dbReference type="GO" id="GO:0046677">
    <property type="term" value="P:response to antibiotic"/>
    <property type="evidence" value="ECO:0007669"/>
    <property type="project" value="UniProtKB-ARBA"/>
</dbReference>
<comment type="caution">
    <text evidence="11">The sequence shown here is derived from an EMBL/GenBank/DDBJ whole genome shotgun (WGS) entry which is preliminary data.</text>
</comment>
<feature type="domain" description="Multidrug export protein EmrA/FarA alpha-helical hairpin" evidence="10">
    <location>
        <begin position="96"/>
        <end position="217"/>
    </location>
</feature>
<dbReference type="PANTHER" id="PTHR30386">
    <property type="entry name" value="MEMBRANE FUSION SUBUNIT OF EMRAB-TOLC MULTIDRUG EFFLUX PUMP"/>
    <property type="match status" value="1"/>
</dbReference>
<dbReference type="GO" id="GO:1990961">
    <property type="term" value="P:xenobiotic detoxification by transmembrane export across the plasma membrane"/>
    <property type="evidence" value="ECO:0007669"/>
    <property type="project" value="UniProtKB-ARBA"/>
</dbReference>
<evidence type="ECO:0000256" key="5">
    <source>
        <dbReference type="ARBA" id="ARBA00022519"/>
    </source>
</evidence>
<comment type="subcellular location">
    <subcellularLocation>
        <location evidence="1">Cell inner membrane</location>
        <topology evidence="1">Single-pass membrane protein</topology>
        <orientation evidence="1">Periplasmic side</orientation>
    </subcellularLocation>
</comment>
<evidence type="ECO:0000313" key="11">
    <source>
        <dbReference type="EMBL" id="KTD46547.1"/>
    </source>
</evidence>
<evidence type="ECO:0000256" key="3">
    <source>
        <dbReference type="ARBA" id="ARBA00022448"/>
    </source>
</evidence>
<comment type="similarity">
    <text evidence="2">Belongs to the membrane fusion protein (MFP) (TC 8.A.1) family.</text>
</comment>
<protein>
    <submittedName>
        <fullName evidence="11">Multidrug efflux system</fullName>
    </submittedName>
</protein>
<dbReference type="STRING" id="45073.Lqui_2472"/>
<keyword evidence="3" id="KW-0813">Transport</keyword>
<dbReference type="SUPFAM" id="SSF111369">
    <property type="entry name" value="HlyD-like secretion proteins"/>
    <property type="match status" value="2"/>
</dbReference>
<dbReference type="FunFam" id="2.40.30.170:FF:000003">
    <property type="entry name" value="Multidrug resistance protein A"/>
    <property type="match status" value="1"/>
</dbReference>
<evidence type="ECO:0000256" key="2">
    <source>
        <dbReference type="ARBA" id="ARBA00009477"/>
    </source>
</evidence>
<dbReference type="InterPro" id="IPR050739">
    <property type="entry name" value="MFP"/>
</dbReference>
<organism evidence="11 12">
    <name type="scientific">Legionella quinlivanii</name>
    <dbReference type="NCBI Taxonomy" id="45073"/>
    <lineage>
        <taxon>Bacteria</taxon>
        <taxon>Pseudomonadati</taxon>
        <taxon>Pseudomonadota</taxon>
        <taxon>Gammaproteobacteria</taxon>
        <taxon>Legionellales</taxon>
        <taxon>Legionellaceae</taxon>
        <taxon>Legionella</taxon>
    </lineage>
</organism>
<keyword evidence="5" id="KW-0997">Cell inner membrane</keyword>
<evidence type="ECO:0000256" key="6">
    <source>
        <dbReference type="ARBA" id="ARBA00022692"/>
    </source>
</evidence>
<evidence type="ECO:0000256" key="7">
    <source>
        <dbReference type="ARBA" id="ARBA00022989"/>
    </source>
</evidence>
<proteinExistence type="inferred from homology"/>
<dbReference type="AlphaFoldDB" id="A0A0W0XQ72"/>
<evidence type="ECO:0000256" key="4">
    <source>
        <dbReference type="ARBA" id="ARBA00022475"/>
    </source>
</evidence>
<dbReference type="RefSeq" id="WP_083499276.1">
    <property type="nucleotide sequence ID" value="NZ_CAAAIK010000008.1"/>
</dbReference>
<evidence type="ECO:0000259" key="10">
    <source>
        <dbReference type="Pfam" id="PF25885"/>
    </source>
</evidence>